<protein>
    <submittedName>
        <fullName evidence="3">Si:ch211-282b22.1</fullName>
    </submittedName>
</protein>
<keyword evidence="2" id="KW-1185">Reference proteome</keyword>
<name>A0A0K0DLX7_ANGCA</name>
<sequence length="126" mass="13327">MASQKRKKKKGKRNNGSKDAVTYKAYTAAGEQPMTAVPKVADQQATAVAPVVAPAVEGLEVGATPTQKKTPHGKSAAKDVNAAVPQGGLQQERQAAQVAAAGMKAVRIHLRSILKRLLLMNVKKYI</sequence>
<dbReference type="WBParaSite" id="ACAC_0001264401-mRNA-1">
    <property type="protein sequence ID" value="ACAC_0001264401-mRNA-1"/>
    <property type="gene ID" value="ACAC_0001264401"/>
</dbReference>
<accession>A0A0K0DLX7</accession>
<dbReference type="AlphaFoldDB" id="A0A0K0DLX7"/>
<evidence type="ECO:0000256" key="1">
    <source>
        <dbReference type="SAM" id="MobiDB-lite"/>
    </source>
</evidence>
<feature type="compositionally biased region" description="Basic residues" evidence="1">
    <location>
        <begin position="1"/>
        <end position="15"/>
    </location>
</feature>
<organism evidence="2 3">
    <name type="scientific">Angiostrongylus cantonensis</name>
    <name type="common">Rat lungworm</name>
    <dbReference type="NCBI Taxonomy" id="6313"/>
    <lineage>
        <taxon>Eukaryota</taxon>
        <taxon>Metazoa</taxon>
        <taxon>Ecdysozoa</taxon>
        <taxon>Nematoda</taxon>
        <taxon>Chromadorea</taxon>
        <taxon>Rhabditida</taxon>
        <taxon>Rhabditina</taxon>
        <taxon>Rhabditomorpha</taxon>
        <taxon>Strongyloidea</taxon>
        <taxon>Metastrongylidae</taxon>
        <taxon>Angiostrongylus</taxon>
    </lineage>
</organism>
<feature type="region of interest" description="Disordered" evidence="1">
    <location>
        <begin position="1"/>
        <end position="21"/>
    </location>
</feature>
<dbReference type="Proteomes" id="UP000035642">
    <property type="component" value="Unassembled WGS sequence"/>
</dbReference>
<reference evidence="2" key="1">
    <citation type="submission" date="2012-09" db="EMBL/GenBank/DDBJ databases">
        <authorList>
            <person name="Martin A.A."/>
        </authorList>
    </citation>
    <scope>NUCLEOTIDE SEQUENCE</scope>
</reference>
<evidence type="ECO:0000313" key="3">
    <source>
        <dbReference type="WBParaSite" id="ACAC_0001264401-mRNA-1"/>
    </source>
</evidence>
<reference evidence="3" key="2">
    <citation type="submission" date="2017-02" db="UniProtKB">
        <authorList>
            <consortium name="WormBaseParasite"/>
        </authorList>
    </citation>
    <scope>IDENTIFICATION</scope>
</reference>
<evidence type="ECO:0000313" key="2">
    <source>
        <dbReference type="Proteomes" id="UP000035642"/>
    </source>
</evidence>
<proteinExistence type="predicted"/>